<reference evidence="1 2" key="1">
    <citation type="submission" date="2019-03" db="EMBL/GenBank/DDBJ databases">
        <title>Single cell metagenomics reveals metabolic interactions within the superorganism composed of flagellate Streblomastix strix and complex community of Bacteroidetes bacteria on its surface.</title>
        <authorList>
            <person name="Treitli S.C."/>
            <person name="Kolisko M."/>
            <person name="Husnik F."/>
            <person name="Keeling P."/>
            <person name="Hampl V."/>
        </authorList>
    </citation>
    <scope>NUCLEOTIDE SEQUENCE [LARGE SCALE GENOMIC DNA]</scope>
    <source>
        <strain evidence="1">ST1C</strain>
    </source>
</reference>
<comment type="caution">
    <text evidence="1">The sequence shown here is derived from an EMBL/GenBank/DDBJ whole genome shotgun (WGS) entry which is preliminary data.</text>
</comment>
<dbReference type="AlphaFoldDB" id="A0A5J4V004"/>
<accession>A0A5J4V004</accession>
<organism evidence="1 2">
    <name type="scientific">Streblomastix strix</name>
    <dbReference type="NCBI Taxonomy" id="222440"/>
    <lineage>
        <taxon>Eukaryota</taxon>
        <taxon>Metamonada</taxon>
        <taxon>Preaxostyla</taxon>
        <taxon>Oxymonadida</taxon>
        <taxon>Streblomastigidae</taxon>
        <taxon>Streblomastix</taxon>
    </lineage>
</organism>
<proteinExistence type="predicted"/>
<gene>
    <name evidence="1" type="ORF">EZS28_029072</name>
</gene>
<evidence type="ECO:0000313" key="1">
    <source>
        <dbReference type="EMBL" id="KAA6375401.1"/>
    </source>
</evidence>
<dbReference type="Proteomes" id="UP000324800">
    <property type="component" value="Unassembled WGS sequence"/>
</dbReference>
<evidence type="ECO:0000313" key="2">
    <source>
        <dbReference type="Proteomes" id="UP000324800"/>
    </source>
</evidence>
<dbReference type="EMBL" id="SNRW01011255">
    <property type="protein sequence ID" value="KAA6375401.1"/>
    <property type="molecule type" value="Genomic_DNA"/>
</dbReference>
<name>A0A5J4V004_9EUKA</name>
<sequence>MSLNATTSPLASTKKPRNLYKINDQTIVKRRTHLTPELTMTRNMGNNQIDVKQPMPKWRTRGIVTHSEYQDNYKNTSSHIKQIEDHAKTCGRNGGLYKPSHPTRYGSTPKDAITSLNVNDPLEIKTGSPGKSIYMADYATLNSNPVGMDNVAILAQKMGWSHHQQAKL</sequence>
<protein>
    <submittedName>
        <fullName evidence="1">Uncharacterized protein</fullName>
    </submittedName>
</protein>